<feature type="compositionally biased region" description="Pro residues" evidence="17">
    <location>
        <begin position="1099"/>
        <end position="1110"/>
    </location>
</feature>
<keyword evidence="13" id="KW-0968">Cytoplasmic vesicle</keyword>
<keyword evidence="7 16" id="KW-0853">WD repeat</keyword>
<dbReference type="AlphaFoldDB" id="A0A139AL75"/>
<dbReference type="GO" id="GO:0030127">
    <property type="term" value="C:COPII vesicle coat"/>
    <property type="evidence" value="ECO:0007669"/>
    <property type="project" value="TreeGrafter"/>
</dbReference>
<feature type="compositionally biased region" description="Low complexity" evidence="17">
    <location>
        <begin position="943"/>
        <end position="956"/>
    </location>
</feature>
<dbReference type="GO" id="GO:0007029">
    <property type="term" value="P:endoplasmic reticulum organization"/>
    <property type="evidence" value="ECO:0007669"/>
    <property type="project" value="TreeGrafter"/>
</dbReference>
<feature type="repeat" description="WD" evidence="16">
    <location>
        <begin position="115"/>
        <end position="156"/>
    </location>
</feature>
<evidence type="ECO:0000256" key="9">
    <source>
        <dbReference type="ARBA" id="ARBA00022824"/>
    </source>
</evidence>
<dbReference type="Gene3D" id="1.25.40.1030">
    <property type="match status" value="1"/>
</dbReference>
<evidence type="ECO:0000256" key="6">
    <source>
        <dbReference type="ARBA" id="ARBA00022448"/>
    </source>
</evidence>
<comment type="subunit">
    <text evidence="15">The COPII coat is composed of at least 5 proteins: the SEC23/24 complex, the SEC13/31 complex, and the protein SAR1. SEC13 and SEC31 make a 2:2 tetramer that forms the edge element of the COPII outer coat. The tetramer self-assembles in multiple copies to form the complete polyhedral cage. Interacts (via WD 8) with SEC13.</text>
</comment>
<sequence length="1276" mass="136896">MHVRHLDRTATFAWSPGNHLPLIVTGTVAGALDASFNTETELEIFDLSLGGGGSEMEKLGSSPAPARFNRLAWGNFTSEGKAYGVIAGGLENGELALWDAKAVVEGSPDSLILRNAAHSGPVRGLDFNPFLHLLASGGVDGEVVIWDLNNPSTPYHPGTRSQRLEDITAVSWNRQVAHILATASNNGYSVVWDLKNKRELMQLAHPGGRKAITGITWNPDVATQIITSSDDDLNPAIHLWDLRNARAPEKVLTGHNKGILSVAWCPRDTDLLVSCGKDNRTIVWNPTKGEILGDLDFTENWPFDVQWCPRNPDLLATASFDGKIKVHSIQGTDEHQGGPPKAAVTVNDDPFAVNNVHSESSVSFALKQPPKWMRRPCSVAWGYGGKLVTIEKGVVSVKTMTTELDFVRRASRLEEVISSDDVTSFSLLCDERIAAVQGSDNDREVWKFLKLLFEKSPRKKLVEYLGFDGSMKPNQDLLALLKKLNLVDEVNGVSGGGAVSEQQGDGHGSPTAVNGAASEGVEAFFAEDKAGETAFDARGPLETDQGIVTPPSPFKLYPTSLATLTSGVKSGEGDKEDAVDTIVARALVTGDFETAVQTCLAADRLADALALAVSGGADLLTRTRNQYFRRVATQKSYLRILEAVVGGDLKKIVEAVTLENDTWKDILVLICTYARTEDVSDLAALLGRRMELEAEKAILKGGSPDTDARHLAATLCYLTAGSMEKVLEIWLRKEAEEEKELASALKSTNGGNRFSAHLSALIAFAERMAVFRRAINFVDPDLVTPPPSGYWKFHHLYSSYAEYAECAVAQGKPFSAWQSLSNVPITFRATPNISHRADAVSVLRHRLFQHGGQKTFPGTAEPDFPFELKDISAPEVLQPAAPVTSVPEPTVGPSVTGSRGGTPLGAASSVPSYPSSYYPNSGGYNPPPAPSYPGYQPYPYSSTPGYPYSSQPGYAPTQQPFNPPPMASSRPGSFVPAPIAAESAAKSIASGPPMGQPTSFAPPTPPTANKGYHDPPPIAPPPSRLTPAAPPKPAAPSPVPGRSTPSGPPPPPTSFSPVPTTPPFRRPSSMAFSQPTAGATFVQQQNQPPYGAIGSAPPMGAPQFPPPGGSRPPSQAGAHHHQYPGAAGSPLPPPPTAGTPQPQHFPSPPSKPATPTQSDSRRHPPGDRSHIPPEQRPIVDVLTRSLALARQVGGAPQKRVLDDAEKRFGAFFDQLNNEDIKDPSLVPKSLEMVKALDARQFDVVMKLQMELMTTNFDASHWLIAVKRMVDILVRAR</sequence>
<dbReference type="InterPro" id="IPR040251">
    <property type="entry name" value="SEC31-like"/>
</dbReference>
<dbReference type="GO" id="GO:0015031">
    <property type="term" value="P:protein transport"/>
    <property type="evidence" value="ECO:0007669"/>
    <property type="project" value="UniProtKB-KW"/>
</dbReference>
<keyword evidence="19" id="KW-1185">Reference proteome</keyword>
<dbReference type="SUPFAM" id="SSF50978">
    <property type="entry name" value="WD40 repeat-like"/>
    <property type="match status" value="1"/>
</dbReference>
<dbReference type="STRING" id="1344416.A0A139AL75"/>
<evidence type="ECO:0000256" key="16">
    <source>
        <dbReference type="PROSITE-ProRule" id="PRU00221"/>
    </source>
</evidence>
<reference evidence="18 19" key="1">
    <citation type="journal article" date="2015" name="Genome Biol. Evol.">
        <title>Phylogenomic analyses indicate that early fungi evolved digesting cell walls of algal ancestors of land plants.</title>
        <authorList>
            <person name="Chang Y."/>
            <person name="Wang S."/>
            <person name="Sekimoto S."/>
            <person name="Aerts A.L."/>
            <person name="Choi C."/>
            <person name="Clum A."/>
            <person name="LaButti K.M."/>
            <person name="Lindquist E.A."/>
            <person name="Yee Ngan C."/>
            <person name="Ohm R.A."/>
            <person name="Salamov A.A."/>
            <person name="Grigoriev I.V."/>
            <person name="Spatafora J.W."/>
            <person name="Berbee M.L."/>
        </authorList>
    </citation>
    <scope>NUCLEOTIDE SEQUENCE [LARGE SCALE GENOMIC DNA]</scope>
    <source>
        <strain evidence="18 19">JEL478</strain>
    </source>
</reference>
<dbReference type="FunFam" id="2.130.10.10:FF:000526">
    <property type="entry name" value="Protein transport protein SEC31"/>
    <property type="match status" value="1"/>
</dbReference>
<dbReference type="PANTHER" id="PTHR13923">
    <property type="entry name" value="SEC31-RELATED PROTEIN"/>
    <property type="match status" value="1"/>
</dbReference>
<feature type="compositionally biased region" description="Low complexity" evidence="17">
    <location>
        <begin position="976"/>
        <end position="990"/>
    </location>
</feature>
<dbReference type="InterPro" id="IPR001680">
    <property type="entry name" value="WD40_rpt"/>
</dbReference>
<dbReference type="Pfam" id="PF00400">
    <property type="entry name" value="WD40"/>
    <property type="match status" value="2"/>
</dbReference>
<dbReference type="InterPro" id="IPR036322">
    <property type="entry name" value="WD40_repeat_dom_sf"/>
</dbReference>
<proteinExistence type="inferred from homology"/>
<dbReference type="EMBL" id="KQ965746">
    <property type="protein sequence ID" value="KXS17539.1"/>
    <property type="molecule type" value="Genomic_DNA"/>
</dbReference>
<gene>
    <name evidence="18" type="ORF">M427DRAFT_121937</name>
</gene>
<evidence type="ECO:0000256" key="11">
    <source>
        <dbReference type="ARBA" id="ARBA00022927"/>
    </source>
</evidence>
<dbReference type="Gene3D" id="1.20.940.10">
    <property type="entry name" value="Functional domain of the splicing factor Prp18"/>
    <property type="match status" value="1"/>
</dbReference>
<dbReference type="Gene3D" id="2.130.10.10">
    <property type="entry name" value="YVTN repeat-like/Quinoprotein amine dehydrogenase"/>
    <property type="match status" value="1"/>
</dbReference>
<evidence type="ECO:0000256" key="12">
    <source>
        <dbReference type="ARBA" id="ARBA00023136"/>
    </source>
</evidence>
<dbReference type="PROSITE" id="PS50294">
    <property type="entry name" value="WD_REPEATS_REGION"/>
    <property type="match status" value="2"/>
</dbReference>
<feature type="compositionally biased region" description="Polar residues" evidence="17">
    <location>
        <begin position="1070"/>
        <end position="1088"/>
    </location>
</feature>
<feature type="region of interest" description="Disordered" evidence="17">
    <location>
        <begin position="943"/>
        <end position="1177"/>
    </location>
</feature>
<keyword evidence="9" id="KW-0256">Endoplasmic reticulum</keyword>
<dbReference type="SMART" id="SM00320">
    <property type="entry name" value="WD40"/>
    <property type="match status" value="5"/>
</dbReference>
<comment type="similarity">
    <text evidence="3">Belongs to the WD repeat SEC31 family.</text>
</comment>
<feature type="compositionally biased region" description="Pro residues" evidence="17">
    <location>
        <begin position="1130"/>
        <end position="1152"/>
    </location>
</feature>
<feature type="region of interest" description="Disordered" evidence="17">
    <location>
        <begin position="880"/>
        <end position="912"/>
    </location>
</feature>
<comment type="subcellular location">
    <subcellularLocation>
        <location evidence="1">Cytoplasmic vesicle</location>
        <location evidence="1">COPII-coated vesicle membrane</location>
        <topology evidence="1">Peripheral membrane protein</topology>
        <orientation evidence="1">Cytoplasmic side</orientation>
    </subcellularLocation>
    <subcellularLocation>
        <location evidence="2">Endoplasmic reticulum membrane</location>
        <topology evidence="2">Peripheral membrane protein</topology>
        <orientation evidence="2">Cytoplasmic side</orientation>
    </subcellularLocation>
</comment>
<dbReference type="Proteomes" id="UP000070544">
    <property type="component" value="Unassembled WGS sequence"/>
</dbReference>
<evidence type="ECO:0000256" key="4">
    <source>
        <dbReference type="ARBA" id="ARBA00013507"/>
    </source>
</evidence>
<dbReference type="InterPro" id="IPR019775">
    <property type="entry name" value="WD40_repeat_CS"/>
</dbReference>
<evidence type="ECO:0000256" key="15">
    <source>
        <dbReference type="ARBA" id="ARBA00025864"/>
    </source>
</evidence>
<evidence type="ECO:0000256" key="14">
    <source>
        <dbReference type="ARBA" id="ARBA00025471"/>
    </source>
</evidence>
<keyword evidence="8" id="KW-0677">Repeat</keyword>
<feature type="compositionally biased region" description="Pro residues" evidence="17">
    <location>
        <begin position="1014"/>
        <end position="1039"/>
    </location>
</feature>
<evidence type="ECO:0000256" key="1">
    <source>
        <dbReference type="ARBA" id="ARBA00004299"/>
    </source>
</evidence>
<dbReference type="PROSITE" id="PS50082">
    <property type="entry name" value="WD_REPEATS_2"/>
    <property type="match status" value="2"/>
</dbReference>
<keyword evidence="12" id="KW-0472">Membrane</keyword>
<evidence type="ECO:0000256" key="10">
    <source>
        <dbReference type="ARBA" id="ARBA00022892"/>
    </source>
</evidence>
<dbReference type="PROSITE" id="PS00678">
    <property type="entry name" value="WD_REPEATS_1"/>
    <property type="match status" value="1"/>
</dbReference>
<evidence type="ECO:0000313" key="18">
    <source>
        <dbReference type="EMBL" id="KXS17539.1"/>
    </source>
</evidence>
<organism evidence="18 19">
    <name type="scientific">Gonapodya prolifera (strain JEL478)</name>
    <name type="common">Monoblepharis prolifera</name>
    <dbReference type="NCBI Taxonomy" id="1344416"/>
    <lineage>
        <taxon>Eukaryota</taxon>
        <taxon>Fungi</taxon>
        <taxon>Fungi incertae sedis</taxon>
        <taxon>Chytridiomycota</taxon>
        <taxon>Chytridiomycota incertae sedis</taxon>
        <taxon>Monoblepharidomycetes</taxon>
        <taxon>Monoblepharidales</taxon>
        <taxon>Gonapodyaceae</taxon>
        <taxon>Gonapodya</taxon>
    </lineage>
</organism>
<evidence type="ECO:0000256" key="8">
    <source>
        <dbReference type="ARBA" id="ARBA00022737"/>
    </source>
</evidence>
<dbReference type="GO" id="GO:0005789">
    <property type="term" value="C:endoplasmic reticulum membrane"/>
    <property type="evidence" value="ECO:0007669"/>
    <property type="project" value="UniProtKB-SubCell"/>
</dbReference>
<evidence type="ECO:0000256" key="2">
    <source>
        <dbReference type="ARBA" id="ARBA00004397"/>
    </source>
</evidence>
<dbReference type="OrthoDB" id="542917at2759"/>
<accession>A0A139AL75</accession>
<dbReference type="GO" id="GO:0090110">
    <property type="term" value="P:COPII-coated vesicle cargo loading"/>
    <property type="evidence" value="ECO:0007669"/>
    <property type="project" value="TreeGrafter"/>
</dbReference>
<keyword evidence="10" id="KW-0931">ER-Golgi transport</keyword>
<feature type="repeat" description="WD" evidence="16">
    <location>
        <begin position="252"/>
        <end position="294"/>
    </location>
</feature>
<feature type="compositionally biased region" description="Basic and acidic residues" evidence="17">
    <location>
        <begin position="1159"/>
        <end position="1173"/>
    </location>
</feature>
<evidence type="ECO:0000256" key="5">
    <source>
        <dbReference type="ARBA" id="ARBA00021236"/>
    </source>
</evidence>
<dbReference type="OMA" id="WLERPCG"/>
<evidence type="ECO:0000256" key="3">
    <source>
        <dbReference type="ARBA" id="ARBA00009358"/>
    </source>
</evidence>
<evidence type="ECO:0000313" key="19">
    <source>
        <dbReference type="Proteomes" id="UP000070544"/>
    </source>
</evidence>
<name>A0A139AL75_GONPJ</name>
<evidence type="ECO:0000256" key="17">
    <source>
        <dbReference type="SAM" id="MobiDB-lite"/>
    </source>
</evidence>
<dbReference type="InterPro" id="IPR015943">
    <property type="entry name" value="WD40/YVTN_repeat-like_dom_sf"/>
</dbReference>
<feature type="compositionally biased region" description="Pro residues" evidence="17">
    <location>
        <begin position="1046"/>
        <end position="1065"/>
    </location>
</feature>
<dbReference type="PANTHER" id="PTHR13923:SF11">
    <property type="entry name" value="SECRETORY 31, ISOFORM D"/>
    <property type="match status" value="1"/>
</dbReference>
<protein>
    <recommendedName>
        <fullName evidence="5">Protein transport protein SEC31</fullName>
    </recommendedName>
    <alternativeName>
        <fullName evidence="4">Protein transport protein sec31</fullName>
    </alternativeName>
</protein>
<dbReference type="GO" id="GO:0070971">
    <property type="term" value="C:endoplasmic reticulum exit site"/>
    <property type="evidence" value="ECO:0007669"/>
    <property type="project" value="TreeGrafter"/>
</dbReference>
<evidence type="ECO:0000256" key="13">
    <source>
        <dbReference type="ARBA" id="ARBA00023329"/>
    </source>
</evidence>
<dbReference type="GO" id="GO:0005198">
    <property type="term" value="F:structural molecule activity"/>
    <property type="evidence" value="ECO:0007669"/>
    <property type="project" value="TreeGrafter"/>
</dbReference>
<keyword evidence="11" id="KW-0653">Protein transport</keyword>
<comment type="function">
    <text evidence="14">Component of the coat protein complex II (COPII) which promotes the formation of transport vesicles from the endoplasmic reticulum (ER). The coat has two main functions, the physical deformation of the endoplasmic reticulum membrane into vesicles and the selection of cargo molecules.</text>
</comment>
<keyword evidence="6" id="KW-0813">Transport</keyword>
<evidence type="ECO:0000256" key="7">
    <source>
        <dbReference type="ARBA" id="ARBA00022574"/>
    </source>
</evidence>